<dbReference type="GO" id="GO:0061617">
    <property type="term" value="C:MICOS complex"/>
    <property type="evidence" value="ECO:0007669"/>
    <property type="project" value="UniProtKB-UniRule"/>
</dbReference>
<keyword evidence="9" id="KW-0449">Lipoprotein</keyword>
<keyword evidence="4" id="KW-1133">Transmembrane helix</keyword>
<accession>L5KNW0</accession>
<dbReference type="InterPro" id="IPR033182">
    <property type="entry name" value="MIC26/MIC27_animal"/>
</dbReference>
<evidence type="ECO:0000256" key="3">
    <source>
        <dbReference type="ARBA" id="ARBA00022692"/>
    </source>
</evidence>
<sequence length="475" mass="51509">MFARGLAQPSVPSPDGQGNRMGPSSPQQQRGAARSPWRGPLAWPAAARRREAPGVGKAGSGPDAAPPPAEPDCLDSRLSAVFFPRTDLEGIAGAQTRPPPERPGPARERPLVKTSEFYRYSRQLRYEVDQALHYFQNVHQQPLLDMKSSRIRSAKPQTTVIQRSVRPASLSLLTFKVYASQKKESPHKTSLKVNELSLYSVPEGQSKYVEEPRTQLEESISHLRHYTENFTPTGQHGGLEIYSQTEPKIQSLVQWGLDSYEYLQNAPPGFLPRLGVIGFAGVVGLLLARGSKIKKLVYPPTFMGLAASLYYPQQAIIFAQEGMSEPDQSTLLEAFQLATGVLLLACLRALDGKKVVLGGGALWYQPQEPVTSLDTGKELGLVPVAILLHDPVNPKALAQRDEAGDPGVARDLTLAAHLIRAVQALLGGAQGVLGHDEVTEGDVQLAVPLGLSCNEIFFFSPKSSETPHVAEEGAV</sequence>
<feature type="compositionally biased region" description="Low complexity" evidence="8">
    <location>
        <begin position="36"/>
        <end position="46"/>
    </location>
</feature>
<comment type="subunit">
    <text evidence="7">Component of the mitochondrial contact site and cristae organizing system (MICOS) complex.</text>
</comment>
<dbReference type="AlphaFoldDB" id="L5KNW0"/>
<protein>
    <recommendedName>
        <fullName evidence="7">MICOS complex subunit</fullName>
    </recommendedName>
</protein>
<keyword evidence="3" id="KW-0812">Transmembrane</keyword>
<evidence type="ECO:0000256" key="2">
    <source>
        <dbReference type="ARBA" id="ARBA00010904"/>
    </source>
</evidence>
<evidence type="ECO:0000256" key="6">
    <source>
        <dbReference type="ARBA" id="ARBA00023136"/>
    </source>
</evidence>
<keyword evidence="7" id="KW-0999">Mitochondrion inner membrane</keyword>
<gene>
    <name evidence="9" type="ORF">PAL_GLEAN10010528</name>
</gene>
<evidence type="ECO:0000313" key="9">
    <source>
        <dbReference type="EMBL" id="ELK12885.1"/>
    </source>
</evidence>
<keyword evidence="6" id="KW-0472">Membrane</keyword>
<dbReference type="GO" id="GO:0042407">
    <property type="term" value="P:cristae formation"/>
    <property type="evidence" value="ECO:0007669"/>
    <property type="project" value="InterPro"/>
</dbReference>
<feature type="region of interest" description="Disordered" evidence="8">
    <location>
        <begin position="1"/>
        <end position="74"/>
    </location>
</feature>
<dbReference type="STRING" id="9402.L5KNW0"/>
<evidence type="ECO:0000256" key="7">
    <source>
        <dbReference type="RuleBase" id="RU363021"/>
    </source>
</evidence>
<proteinExistence type="inferred from homology"/>
<organism evidence="9 10">
    <name type="scientific">Pteropus alecto</name>
    <name type="common">Black flying fox</name>
    <dbReference type="NCBI Taxonomy" id="9402"/>
    <lineage>
        <taxon>Eukaryota</taxon>
        <taxon>Metazoa</taxon>
        <taxon>Chordata</taxon>
        <taxon>Craniata</taxon>
        <taxon>Vertebrata</taxon>
        <taxon>Euteleostomi</taxon>
        <taxon>Mammalia</taxon>
        <taxon>Eutheria</taxon>
        <taxon>Laurasiatheria</taxon>
        <taxon>Chiroptera</taxon>
        <taxon>Yinpterochiroptera</taxon>
        <taxon>Pteropodoidea</taxon>
        <taxon>Pteropodidae</taxon>
        <taxon>Pteropodinae</taxon>
        <taxon>Pteropus</taxon>
    </lineage>
</organism>
<evidence type="ECO:0000256" key="4">
    <source>
        <dbReference type="ARBA" id="ARBA00022989"/>
    </source>
</evidence>
<evidence type="ECO:0000313" key="10">
    <source>
        <dbReference type="Proteomes" id="UP000010552"/>
    </source>
</evidence>
<evidence type="ECO:0000256" key="5">
    <source>
        <dbReference type="ARBA" id="ARBA00023128"/>
    </source>
</evidence>
<evidence type="ECO:0000256" key="8">
    <source>
        <dbReference type="SAM" id="MobiDB-lite"/>
    </source>
</evidence>
<dbReference type="InterPro" id="IPR019166">
    <property type="entry name" value="MIC26/MIC27"/>
</dbReference>
<name>L5KNW0_PTEAL</name>
<dbReference type="Proteomes" id="UP000010552">
    <property type="component" value="Unassembled WGS sequence"/>
</dbReference>
<dbReference type="InParanoid" id="L5KNW0"/>
<evidence type="ECO:0000256" key="1">
    <source>
        <dbReference type="ARBA" id="ARBA00004325"/>
    </source>
</evidence>
<comment type="function">
    <text evidence="7">Component of the MICOS complex, a large protein complex of the mitochondrial inner membrane that plays crucial roles in the maintenance of crista junctions, inner membrane architecture, and formation of contact sites to the outer membrane.</text>
</comment>
<dbReference type="Pfam" id="PF09769">
    <property type="entry name" value="ApoO"/>
    <property type="match status" value="1"/>
</dbReference>
<comment type="subcellular location">
    <subcellularLocation>
        <location evidence="7">Mitochondrion inner membrane</location>
    </subcellularLocation>
    <subcellularLocation>
        <location evidence="1">Mitochondrion membrane</location>
    </subcellularLocation>
</comment>
<comment type="similarity">
    <text evidence="2">Belongs to the apolipoprotein O/MICOS complex subunit Mic27 family.</text>
</comment>
<feature type="region of interest" description="Disordered" evidence="8">
    <location>
        <begin position="88"/>
        <end position="110"/>
    </location>
</feature>
<keyword evidence="5 7" id="KW-0496">Mitochondrion</keyword>
<dbReference type="PANTHER" id="PTHR14564">
    <property type="entry name" value="MICOS COMPLEX SUBUNIT MIC26 / MIC27 FAMILY MEMBER"/>
    <property type="match status" value="1"/>
</dbReference>
<dbReference type="EMBL" id="KB030639">
    <property type="protein sequence ID" value="ELK12885.1"/>
    <property type="molecule type" value="Genomic_DNA"/>
</dbReference>
<keyword evidence="10" id="KW-1185">Reference proteome</keyword>
<reference evidence="10" key="1">
    <citation type="journal article" date="2013" name="Science">
        <title>Comparative analysis of bat genomes provides insight into the evolution of flight and immunity.</title>
        <authorList>
            <person name="Zhang G."/>
            <person name="Cowled C."/>
            <person name="Shi Z."/>
            <person name="Huang Z."/>
            <person name="Bishop-Lilly K.A."/>
            <person name="Fang X."/>
            <person name="Wynne J.W."/>
            <person name="Xiong Z."/>
            <person name="Baker M.L."/>
            <person name="Zhao W."/>
            <person name="Tachedjian M."/>
            <person name="Zhu Y."/>
            <person name="Zhou P."/>
            <person name="Jiang X."/>
            <person name="Ng J."/>
            <person name="Yang L."/>
            <person name="Wu L."/>
            <person name="Xiao J."/>
            <person name="Feng Y."/>
            <person name="Chen Y."/>
            <person name="Sun X."/>
            <person name="Zhang Y."/>
            <person name="Marsh G.A."/>
            <person name="Crameri G."/>
            <person name="Broder C.C."/>
            <person name="Frey K.G."/>
            <person name="Wang L.F."/>
            <person name="Wang J."/>
        </authorList>
    </citation>
    <scope>NUCLEOTIDE SEQUENCE [LARGE SCALE GENOMIC DNA]</scope>
</reference>
<dbReference type="eggNOG" id="KOG4798">
    <property type="taxonomic scope" value="Eukaryota"/>
</dbReference>